<reference evidence="3" key="1">
    <citation type="journal article" date="2019" name="Int. J. Syst. Evol. Microbiol.">
        <title>The Global Catalogue of Microorganisms (GCM) 10K type strain sequencing project: providing services to taxonomists for standard genome sequencing and annotation.</title>
        <authorList>
            <consortium name="The Broad Institute Genomics Platform"/>
            <consortium name="The Broad Institute Genome Sequencing Center for Infectious Disease"/>
            <person name="Wu L."/>
            <person name="Ma J."/>
        </authorList>
    </citation>
    <scope>NUCLEOTIDE SEQUENCE [LARGE SCALE GENOMIC DNA]</scope>
    <source>
        <strain evidence="3">JCM 17388</strain>
    </source>
</reference>
<evidence type="ECO:0000313" key="2">
    <source>
        <dbReference type="EMBL" id="GAA4180476.1"/>
    </source>
</evidence>
<keyword evidence="1" id="KW-1133">Transmembrane helix</keyword>
<organism evidence="2 3">
    <name type="scientific">Streptosporangium oxazolinicum</name>
    <dbReference type="NCBI Taxonomy" id="909287"/>
    <lineage>
        <taxon>Bacteria</taxon>
        <taxon>Bacillati</taxon>
        <taxon>Actinomycetota</taxon>
        <taxon>Actinomycetes</taxon>
        <taxon>Streptosporangiales</taxon>
        <taxon>Streptosporangiaceae</taxon>
        <taxon>Streptosporangium</taxon>
    </lineage>
</organism>
<sequence>MAWDDFPIMPATLPFRLARAAAFAAVCLGLSVMAHVLAGGSVSVPTATVALVLAFVAALAVSGRERTLVVILPLLASVQAGSHVLFSLAHAASPAEMIGHVHSGLLPGLGMLAAHGWAVGLTALWLARGEAVLWALLRRLGVRLCRVLVVVVIPAYTSFLTAGAIEPGALRSAVLRHVVSRRGPPRIVTVTSG</sequence>
<keyword evidence="1" id="KW-0472">Membrane</keyword>
<gene>
    <name evidence="2" type="ORF">GCM10022252_03420</name>
</gene>
<accession>A0ABP8A9P1</accession>
<keyword evidence="1" id="KW-0812">Transmembrane</keyword>
<evidence type="ECO:0000256" key="1">
    <source>
        <dbReference type="SAM" id="Phobius"/>
    </source>
</evidence>
<evidence type="ECO:0000313" key="3">
    <source>
        <dbReference type="Proteomes" id="UP001501251"/>
    </source>
</evidence>
<feature type="transmembrane region" description="Helical" evidence="1">
    <location>
        <begin position="147"/>
        <end position="165"/>
    </location>
</feature>
<dbReference type="Proteomes" id="UP001501251">
    <property type="component" value="Unassembled WGS sequence"/>
</dbReference>
<feature type="transmembrane region" description="Helical" evidence="1">
    <location>
        <begin position="68"/>
        <end position="92"/>
    </location>
</feature>
<protein>
    <recommendedName>
        <fullName evidence="4">MFS transporter</fullName>
    </recommendedName>
</protein>
<proteinExistence type="predicted"/>
<evidence type="ECO:0008006" key="4">
    <source>
        <dbReference type="Google" id="ProtNLM"/>
    </source>
</evidence>
<dbReference type="EMBL" id="BAABAQ010000001">
    <property type="protein sequence ID" value="GAA4180476.1"/>
    <property type="molecule type" value="Genomic_DNA"/>
</dbReference>
<comment type="caution">
    <text evidence="2">The sequence shown here is derived from an EMBL/GenBank/DDBJ whole genome shotgun (WGS) entry which is preliminary data.</text>
</comment>
<name>A0ABP8A9P1_9ACTN</name>
<keyword evidence="3" id="KW-1185">Reference proteome</keyword>
<feature type="transmembrane region" description="Helical" evidence="1">
    <location>
        <begin position="44"/>
        <end position="61"/>
    </location>
</feature>
<feature type="transmembrane region" description="Helical" evidence="1">
    <location>
        <begin position="104"/>
        <end position="126"/>
    </location>
</feature>